<organism evidence="2 3">
    <name type="scientific">Rhodoplanes elegans</name>
    <dbReference type="NCBI Taxonomy" id="29408"/>
    <lineage>
        <taxon>Bacteria</taxon>
        <taxon>Pseudomonadati</taxon>
        <taxon>Pseudomonadota</taxon>
        <taxon>Alphaproteobacteria</taxon>
        <taxon>Hyphomicrobiales</taxon>
        <taxon>Nitrobacteraceae</taxon>
        <taxon>Rhodoplanes</taxon>
    </lineage>
</organism>
<keyword evidence="3" id="KW-1185">Reference proteome</keyword>
<reference evidence="2 3" key="1">
    <citation type="submission" date="2017-07" db="EMBL/GenBank/DDBJ databases">
        <title>Draft Genome Sequences of Select Purple Nonsulfur Bacteria.</title>
        <authorList>
            <person name="Lasarre B."/>
            <person name="Mckinlay J.B."/>
        </authorList>
    </citation>
    <scope>NUCLEOTIDE SEQUENCE [LARGE SCALE GENOMIC DNA]</scope>
    <source>
        <strain evidence="2 3">DSM 11907</strain>
    </source>
</reference>
<protein>
    <submittedName>
        <fullName evidence="2">Uncharacterized protein</fullName>
    </submittedName>
</protein>
<dbReference type="AlphaFoldDB" id="A0A327KT13"/>
<comment type="caution">
    <text evidence="2">The sequence shown here is derived from an EMBL/GenBank/DDBJ whole genome shotgun (WGS) entry which is preliminary data.</text>
</comment>
<proteinExistence type="predicted"/>
<evidence type="ECO:0000313" key="3">
    <source>
        <dbReference type="Proteomes" id="UP000248863"/>
    </source>
</evidence>
<sequence length="176" mass="19491">MVKGHWLSVTQAGREWAEQNLAAVPARASAAAPILQAWLTRLSGHMSSRQLSLKDVLEPSPADRPEEAPGNTHGSAAEQAVGPDHPLDYEALRTRIRQAYLAATGGRINARARLSDIRARLESIDRASLDEALKRMQREQDASLYPFDNKTEITESDRAAAIYFGGEPRHILWIEQ</sequence>
<dbReference type="EMBL" id="NPEU01000024">
    <property type="protein sequence ID" value="RAI41146.1"/>
    <property type="molecule type" value="Genomic_DNA"/>
</dbReference>
<feature type="region of interest" description="Disordered" evidence="1">
    <location>
        <begin position="59"/>
        <end position="84"/>
    </location>
</feature>
<name>A0A327KT13_9BRAD</name>
<evidence type="ECO:0000256" key="1">
    <source>
        <dbReference type="SAM" id="MobiDB-lite"/>
    </source>
</evidence>
<dbReference type="Proteomes" id="UP000248863">
    <property type="component" value="Unassembled WGS sequence"/>
</dbReference>
<accession>A0A327KT13</accession>
<gene>
    <name evidence="2" type="ORF">CH338_04065</name>
</gene>
<evidence type="ECO:0000313" key="2">
    <source>
        <dbReference type="EMBL" id="RAI41146.1"/>
    </source>
</evidence>